<evidence type="ECO:0000313" key="2">
    <source>
        <dbReference type="EMBL" id="RHZ05411.1"/>
    </source>
</evidence>
<feature type="compositionally biased region" description="Basic and acidic residues" evidence="1">
    <location>
        <begin position="24"/>
        <end position="40"/>
    </location>
</feature>
<accession>A0A3R7ELR6</accession>
<dbReference type="AlphaFoldDB" id="A0A3R7ELR6"/>
<gene>
    <name evidence="2" type="ORF">DYB26_013378</name>
</gene>
<dbReference type="EMBL" id="QUTF01016976">
    <property type="protein sequence ID" value="RHZ05411.1"/>
    <property type="molecule type" value="Genomic_DNA"/>
</dbReference>
<feature type="region of interest" description="Disordered" evidence="1">
    <location>
        <begin position="1"/>
        <end position="67"/>
    </location>
</feature>
<feature type="non-terminal residue" evidence="2">
    <location>
        <position position="67"/>
    </location>
</feature>
<protein>
    <submittedName>
        <fullName evidence="2">Uncharacterized protein</fullName>
    </submittedName>
</protein>
<sequence length="67" mass="7145">MQHEPKQPGEATSEGLTDPPPSHQDADDKVRLKDGKDMYRRVNTPSTAPPASSSSERLAVVTSSSAP</sequence>
<dbReference type="VEuPathDB" id="FungiDB:H257_16821"/>
<evidence type="ECO:0000256" key="1">
    <source>
        <dbReference type="SAM" id="MobiDB-lite"/>
    </source>
</evidence>
<feature type="compositionally biased region" description="Low complexity" evidence="1">
    <location>
        <begin position="44"/>
        <end position="55"/>
    </location>
</feature>
<proteinExistence type="predicted"/>
<reference evidence="2 3" key="1">
    <citation type="submission" date="2018-08" db="EMBL/GenBank/DDBJ databases">
        <title>Aphanomyces genome sequencing and annotation.</title>
        <authorList>
            <person name="Minardi D."/>
            <person name="Oidtmann B."/>
            <person name="Van Der Giezen M."/>
            <person name="Studholme D.J."/>
        </authorList>
    </citation>
    <scope>NUCLEOTIDE SEQUENCE [LARGE SCALE GENOMIC DNA]</scope>
    <source>
        <strain evidence="2 3">FDL457</strain>
    </source>
</reference>
<dbReference type="Proteomes" id="UP000286510">
    <property type="component" value="Unassembled WGS sequence"/>
</dbReference>
<organism evidence="2 3">
    <name type="scientific">Aphanomyces astaci</name>
    <name type="common">Crayfish plague agent</name>
    <dbReference type="NCBI Taxonomy" id="112090"/>
    <lineage>
        <taxon>Eukaryota</taxon>
        <taxon>Sar</taxon>
        <taxon>Stramenopiles</taxon>
        <taxon>Oomycota</taxon>
        <taxon>Saprolegniomycetes</taxon>
        <taxon>Saprolegniales</taxon>
        <taxon>Verrucalvaceae</taxon>
        <taxon>Aphanomyces</taxon>
    </lineage>
</organism>
<name>A0A3R7ELR6_APHAT</name>
<evidence type="ECO:0000313" key="3">
    <source>
        <dbReference type="Proteomes" id="UP000286510"/>
    </source>
</evidence>
<comment type="caution">
    <text evidence="2">The sequence shown here is derived from an EMBL/GenBank/DDBJ whole genome shotgun (WGS) entry which is preliminary data.</text>
</comment>